<protein>
    <recommendedName>
        <fullName evidence="6">Flagellar motor protein MotB</fullName>
    </recommendedName>
</protein>
<dbReference type="EMBL" id="CP035093">
    <property type="protein sequence ID" value="QAT14261.1"/>
    <property type="molecule type" value="Genomic_DNA"/>
</dbReference>
<feature type="chain" id="PRO_5019414356" description="Flagellar motor protein MotB" evidence="1">
    <location>
        <begin position="23"/>
        <end position="227"/>
    </location>
</feature>
<accession>A0A410NWN5</accession>
<evidence type="ECO:0000313" key="4">
    <source>
        <dbReference type="Proteomes" id="UP000287388"/>
    </source>
</evidence>
<dbReference type="SUPFAM" id="SSF103088">
    <property type="entry name" value="OmpA-like"/>
    <property type="match status" value="1"/>
</dbReference>
<evidence type="ECO:0000313" key="3">
    <source>
        <dbReference type="EMBL" id="QQB88367.1"/>
    </source>
</evidence>
<evidence type="ECO:0008006" key="6">
    <source>
        <dbReference type="Google" id="ProtNLM"/>
    </source>
</evidence>
<dbReference type="InterPro" id="IPR036737">
    <property type="entry name" value="OmpA-like_sf"/>
</dbReference>
<reference evidence="3 5" key="2">
    <citation type="submission" date="2020-12" db="EMBL/GenBank/DDBJ databases">
        <title>FDA dAtabase for Regulatory Grade micrObial Sequences (FDA-ARGOS): Supporting development and validation of Infectious Disease Dx tests.</title>
        <authorList>
            <person name="Kerrigan L."/>
            <person name="Long C."/>
            <person name="Tallon L."/>
            <person name="Sadzewicz L."/>
            <person name="Zhao X."/>
            <person name="Boylan J."/>
            <person name="Ott S."/>
            <person name="Bowen H."/>
            <person name="Vavikolanu K."/>
            <person name="Mehta A."/>
            <person name="Aluvathingal J."/>
            <person name="Nadendla S."/>
            <person name="Yan Y."/>
            <person name="Sichtig H."/>
        </authorList>
    </citation>
    <scope>NUCLEOTIDE SEQUENCE [LARGE SCALE GENOMIC DNA]</scope>
    <source>
        <strain evidence="3 5">FDAARGOS_1026</strain>
    </source>
</reference>
<dbReference type="Proteomes" id="UP000596117">
    <property type="component" value="Chromosome"/>
</dbReference>
<evidence type="ECO:0000313" key="2">
    <source>
        <dbReference type="EMBL" id="QAT14261.1"/>
    </source>
</evidence>
<dbReference type="Proteomes" id="UP000287388">
    <property type="component" value="Chromosome"/>
</dbReference>
<sequence>MKPFLRLASVLMVATSALQVAACDNKAPEQTETATAPAEGASAAAGPFDVNSVALSTASLGDFPYLRLPEGYKPQNSEAHDFADFPFWTGARFEMIEGRVHQSQITNDTGKSFSRLELLRNMEHALKEAGAVRIFDGQIPSDAAHALPEAVQMAALNGIGDIYNGPSQTWVIRQADRTVWVHLYVGSAQGSMAVVEAKGFGADKPVADNASDEGRARNRRVELVRLP</sequence>
<keyword evidence="1" id="KW-0732">Signal</keyword>
<proteinExistence type="predicted"/>
<evidence type="ECO:0000313" key="5">
    <source>
        <dbReference type="Proteomes" id="UP000596117"/>
    </source>
</evidence>
<dbReference type="KEGG" id="bdm:EQG53_07710"/>
<dbReference type="EMBL" id="CP066026">
    <property type="protein sequence ID" value="QQB88367.1"/>
    <property type="molecule type" value="Genomic_DNA"/>
</dbReference>
<dbReference type="AlphaFoldDB" id="A0A410NWN5"/>
<reference evidence="2 4" key="1">
    <citation type="submission" date="2019-01" db="EMBL/GenBank/DDBJ databases">
        <title>Brevundimonas diminuta Genome sequencing and assembly.</title>
        <authorList>
            <person name="Chen H."/>
        </authorList>
    </citation>
    <scope>NUCLEOTIDE SEQUENCE [LARGE SCALE GENOMIC DNA]</scope>
    <source>
        <strain evidence="2">ATCC</strain>
        <strain evidence="4">ATCC(B) 19146</strain>
    </source>
</reference>
<feature type="signal peptide" evidence="1">
    <location>
        <begin position="1"/>
        <end position="22"/>
    </location>
</feature>
<gene>
    <name evidence="2" type="ORF">EQG53_07710</name>
    <name evidence="3" type="ORF">I6H83_14725</name>
</gene>
<dbReference type="RefSeq" id="WP_128719636.1">
    <property type="nucleotide sequence ID" value="NZ_BJNC01000003.1"/>
</dbReference>
<dbReference type="Gene3D" id="3.30.1330.60">
    <property type="entry name" value="OmpA-like domain"/>
    <property type="match status" value="1"/>
</dbReference>
<keyword evidence="5" id="KW-1185">Reference proteome</keyword>
<name>A0A410NWN5_BREDI</name>
<organism evidence="2 4">
    <name type="scientific">Brevundimonas diminuta</name>
    <name type="common">Pseudomonas diminuta</name>
    <dbReference type="NCBI Taxonomy" id="293"/>
    <lineage>
        <taxon>Bacteria</taxon>
        <taxon>Pseudomonadati</taxon>
        <taxon>Pseudomonadota</taxon>
        <taxon>Alphaproteobacteria</taxon>
        <taxon>Caulobacterales</taxon>
        <taxon>Caulobacteraceae</taxon>
        <taxon>Brevundimonas</taxon>
    </lineage>
</organism>
<evidence type="ECO:0000256" key="1">
    <source>
        <dbReference type="SAM" id="SignalP"/>
    </source>
</evidence>